<dbReference type="InterPro" id="IPR029058">
    <property type="entry name" value="AB_hydrolase_fold"/>
</dbReference>
<keyword evidence="4" id="KW-1185">Reference proteome</keyword>
<sequence length="318" mass="34570">MQYLDPKLFTDAAIPDETKQLNASIIALTKDMANWWEVGAQKVRDARAKGEGVFPAPVKSDRAKWIEIDGPAGKIKLRIVAPEKSRGAYLHIHGGGHVLGAADQQDRLLERIAETTNLTAISVEYRLAPEHPYPAGPDDCEAAALWVHDHLRDFGGNALAIGGESAGAHLSTLTILRLRDKHGRTPFSAANLVFGVFDLAMTPSARAFGDERLVLRTLDIQKFGDAFLPGLDEQQKRSPEFSPLFADLRGLCPAFFTIGTKDALLDDTLFMHARWTAAGNKAELDIYPGACHGFIAFPSAQTTQSIKAQTAFLNSVLG</sequence>
<feature type="domain" description="Alpha/beta hydrolase fold-3" evidence="2">
    <location>
        <begin position="90"/>
        <end position="295"/>
    </location>
</feature>
<dbReference type="FunCoup" id="A0A1B1AKI1">
    <property type="interactions" value="307"/>
</dbReference>
<dbReference type="RefSeq" id="WP_066772725.1">
    <property type="nucleotide sequence ID" value="NZ_CP013244.1"/>
</dbReference>
<dbReference type="GO" id="GO:0016787">
    <property type="term" value="F:hydrolase activity"/>
    <property type="evidence" value="ECO:0007669"/>
    <property type="project" value="UniProtKB-KW"/>
</dbReference>
<gene>
    <name evidence="3" type="ORF">ATE48_14635</name>
</gene>
<evidence type="ECO:0000313" key="3">
    <source>
        <dbReference type="EMBL" id="ANP47063.1"/>
    </source>
</evidence>
<dbReference type="EMBL" id="CP013244">
    <property type="protein sequence ID" value="ANP47063.1"/>
    <property type="molecule type" value="Genomic_DNA"/>
</dbReference>
<protein>
    <submittedName>
        <fullName evidence="3">Alpha/beta hydrolase</fullName>
    </submittedName>
</protein>
<organism evidence="3 4">
    <name type="scientific">Candidatus Viadribacter manganicus</name>
    <dbReference type="NCBI Taxonomy" id="1759059"/>
    <lineage>
        <taxon>Bacteria</taxon>
        <taxon>Pseudomonadati</taxon>
        <taxon>Pseudomonadota</taxon>
        <taxon>Alphaproteobacteria</taxon>
        <taxon>Hyphomonadales</taxon>
        <taxon>Hyphomonadaceae</taxon>
        <taxon>Candidatus Viadribacter</taxon>
    </lineage>
</organism>
<dbReference type="InterPro" id="IPR013094">
    <property type="entry name" value="AB_hydrolase_3"/>
</dbReference>
<dbReference type="SUPFAM" id="SSF53474">
    <property type="entry name" value="alpha/beta-Hydrolases"/>
    <property type="match status" value="1"/>
</dbReference>
<dbReference type="STRING" id="1759059.ATE48_14635"/>
<proteinExistence type="predicted"/>
<dbReference type="OrthoDB" id="9806180at2"/>
<dbReference type="PANTHER" id="PTHR48081">
    <property type="entry name" value="AB HYDROLASE SUPERFAMILY PROTEIN C4A8.06C"/>
    <property type="match status" value="1"/>
</dbReference>
<dbReference type="InterPro" id="IPR050300">
    <property type="entry name" value="GDXG_lipolytic_enzyme"/>
</dbReference>
<evidence type="ECO:0000256" key="1">
    <source>
        <dbReference type="ARBA" id="ARBA00022801"/>
    </source>
</evidence>
<dbReference type="KEGG" id="cbot:ATE48_14635"/>
<dbReference type="AlphaFoldDB" id="A0A1B1AKI1"/>
<dbReference type="PANTHER" id="PTHR48081:SF8">
    <property type="entry name" value="ALPHA_BETA HYDROLASE FOLD-3 DOMAIN-CONTAINING PROTEIN-RELATED"/>
    <property type="match status" value="1"/>
</dbReference>
<reference evidence="3 4" key="1">
    <citation type="submission" date="2015-11" db="EMBL/GenBank/DDBJ databases">
        <title>Whole-Genome Sequence of Candidatus Oderbacter manganicum from the National Park Lower Oder Valley, Germany.</title>
        <authorList>
            <person name="Braun B."/>
            <person name="Liere K."/>
            <person name="Szewzyk U."/>
        </authorList>
    </citation>
    <scope>NUCLEOTIDE SEQUENCE [LARGE SCALE GENOMIC DNA]</scope>
    <source>
        <strain evidence="3 4">OTSz_A_272</strain>
    </source>
</reference>
<dbReference type="InParanoid" id="A0A1B1AKI1"/>
<dbReference type="Proteomes" id="UP000092498">
    <property type="component" value="Chromosome"/>
</dbReference>
<keyword evidence="1 3" id="KW-0378">Hydrolase</keyword>
<accession>A0A1B1AKI1</accession>
<dbReference type="Gene3D" id="3.40.50.1820">
    <property type="entry name" value="alpha/beta hydrolase"/>
    <property type="match status" value="1"/>
</dbReference>
<evidence type="ECO:0000259" key="2">
    <source>
        <dbReference type="Pfam" id="PF07859"/>
    </source>
</evidence>
<name>A0A1B1AKI1_9PROT</name>
<evidence type="ECO:0000313" key="4">
    <source>
        <dbReference type="Proteomes" id="UP000092498"/>
    </source>
</evidence>
<dbReference type="Pfam" id="PF07859">
    <property type="entry name" value="Abhydrolase_3"/>
    <property type="match status" value="1"/>
</dbReference>